<feature type="region of interest" description="Disordered" evidence="1">
    <location>
        <begin position="248"/>
        <end position="269"/>
    </location>
</feature>
<protein>
    <submittedName>
        <fullName evidence="4">Uncharacterized protein</fullName>
    </submittedName>
</protein>
<feature type="transmembrane region" description="Helical" evidence="2">
    <location>
        <begin position="179"/>
        <end position="201"/>
    </location>
</feature>
<keyword evidence="2" id="KW-1133">Transmembrane helix</keyword>
<evidence type="ECO:0000256" key="1">
    <source>
        <dbReference type="SAM" id="MobiDB-lite"/>
    </source>
</evidence>
<keyword evidence="5" id="KW-1185">Reference proteome</keyword>
<keyword evidence="3" id="KW-0732">Signal</keyword>
<feature type="compositionally biased region" description="Basic and acidic residues" evidence="1">
    <location>
        <begin position="249"/>
        <end position="259"/>
    </location>
</feature>
<organism evidence="4 5">
    <name type="scientific">Mortierella isabellina</name>
    <name type="common">Filamentous fungus</name>
    <name type="synonym">Umbelopsis isabellina</name>
    <dbReference type="NCBI Taxonomy" id="91625"/>
    <lineage>
        <taxon>Eukaryota</taxon>
        <taxon>Fungi</taxon>
        <taxon>Fungi incertae sedis</taxon>
        <taxon>Mucoromycota</taxon>
        <taxon>Mucoromycotina</taxon>
        <taxon>Umbelopsidomycetes</taxon>
        <taxon>Umbelopsidales</taxon>
        <taxon>Umbelopsidaceae</taxon>
        <taxon>Umbelopsis</taxon>
    </lineage>
</organism>
<accession>A0A8H7PD46</accession>
<evidence type="ECO:0000256" key="3">
    <source>
        <dbReference type="SAM" id="SignalP"/>
    </source>
</evidence>
<dbReference type="Proteomes" id="UP000654370">
    <property type="component" value="Unassembled WGS sequence"/>
</dbReference>
<dbReference type="OrthoDB" id="2276217at2759"/>
<feature type="chain" id="PRO_5034229586" evidence="3">
    <location>
        <begin position="18"/>
        <end position="269"/>
    </location>
</feature>
<evidence type="ECO:0000256" key="2">
    <source>
        <dbReference type="SAM" id="Phobius"/>
    </source>
</evidence>
<sequence>MILPPILLYFFISYAEASSALDMITVNCTWPCPNTADVCQVTGTTIQCAPSSNSQWVMKTSTTSPVFTGDTATMNQPCISAPNPIKATQPYTNITSSKPTTSNIAWPLQDSERPFDAFLSNCDSTTYCSPAISQCIPRISQDGYCNSTNECNNEQQCISGRCNGGETTWAPQGPQTSHLLAGIISAIVAIIAVIIAGVFYIRRRRRQPQLGSIAKKETVQDALASFEQCFESDHTTPAMQQRHLQMRLQQEHSIGDKGDMSSSPPPYSP</sequence>
<reference evidence="4" key="1">
    <citation type="submission" date="2020-12" db="EMBL/GenBank/DDBJ databases">
        <title>Metabolic potential, ecology and presence of endohyphal bacteria is reflected in genomic diversity of Mucoromycotina.</title>
        <authorList>
            <person name="Muszewska A."/>
            <person name="Okrasinska A."/>
            <person name="Steczkiewicz K."/>
            <person name="Drgas O."/>
            <person name="Orlowska M."/>
            <person name="Perlinska-Lenart U."/>
            <person name="Aleksandrzak-Piekarczyk T."/>
            <person name="Szatraj K."/>
            <person name="Zielenkiewicz U."/>
            <person name="Pilsyk S."/>
            <person name="Malc E."/>
            <person name="Mieczkowski P."/>
            <person name="Kruszewska J.S."/>
            <person name="Biernat P."/>
            <person name="Pawlowska J."/>
        </authorList>
    </citation>
    <scope>NUCLEOTIDE SEQUENCE</scope>
    <source>
        <strain evidence="4">WA0000067209</strain>
    </source>
</reference>
<keyword evidence="2" id="KW-0472">Membrane</keyword>
<feature type="signal peptide" evidence="3">
    <location>
        <begin position="1"/>
        <end position="17"/>
    </location>
</feature>
<keyword evidence="2" id="KW-0812">Transmembrane</keyword>
<evidence type="ECO:0000313" key="4">
    <source>
        <dbReference type="EMBL" id="KAG2171720.1"/>
    </source>
</evidence>
<comment type="caution">
    <text evidence="4">The sequence shown here is derived from an EMBL/GenBank/DDBJ whole genome shotgun (WGS) entry which is preliminary data.</text>
</comment>
<dbReference type="AlphaFoldDB" id="A0A8H7PD46"/>
<dbReference type="EMBL" id="JAEPQZ010000019">
    <property type="protein sequence ID" value="KAG2171720.1"/>
    <property type="molecule type" value="Genomic_DNA"/>
</dbReference>
<evidence type="ECO:0000313" key="5">
    <source>
        <dbReference type="Proteomes" id="UP000654370"/>
    </source>
</evidence>
<name>A0A8H7PD46_MORIS</name>
<proteinExistence type="predicted"/>
<gene>
    <name evidence="4" type="ORF">INT43_008100</name>
</gene>